<comment type="catalytic activity">
    <reaction evidence="1">
        <text>ATP + protein L-histidine = ADP + protein N-phospho-L-histidine.</text>
        <dbReference type="EC" id="2.7.13.3"/>
    </reaction>
</comment>
<evidence type="ECO:0000256" key="1">
    <source>
        <dbReference type="ARBA" id="ARBA00000085"/>
    </source>
</evidence>
<dbReference type="AlphaFoldDB" id="M0M2W9"/>
<keyword evidence="4 6" id="KW-0418">Kinase</keyword>
<dbReference type="InterPro" id="IPR005467">
    <property type="entry name" value="His_kinase_dom"/>
</dbReference>
<evidence type="ECO:0000256" key="4">
    <source>
        <dbReference type="ARBA" id="ARBA00022777"/>
    </source>
</evidence>
<sequence>MFQRLQAAGQGSGTGIGLALCRRIVERHDGEIDVESTPGEGTTFYVTLPAASEN</sequence>
<dbReference type="EMBL" id="AOMA01000077">
    <property type="protein sequence ID" value="EMA40011.1"/>
    <property type="molecule type" value="Genomic_DNA"/>
</dbReference>
<dbReference type="InterPro" id="IPR004358">
    <property type="entry name" value="Sig_transdc_His_kin-like_C"/>
</dbReference>
<dbReference type="PRINTS" id="PR00344">
    <property type="entry name" value="BCTRLSENSOR"/>
</dbReference>
<dbReference type="EC" id="2.7.13.3" evidence="2"/>
<reference evidence="6 7" key="1">
    <citation type="journal article" date="2014" name="PLoS Genet.">
        <title>Phylogenetically driven sequencing of extremely halophilic archaea reveals strategies for static and dynamic osmo-response.</title>
        <authorList>
            <person name="Becker E.A."/>
            <person name="Seitzer P.M."/>
            <person name="Tritt A."/>
            <person name="Larsen D."/>
            <person name="Krusor M."/>
            <person name="Yao A.I."/>
            <person name="Wu D."/>
            <person name="Madern D."/>
            <person name="Eisen J.A."/>
            <person name="Darling A.E."/>
            <person name="Facciotti M.T."/>
        </authorList>
    </citation>
    <scope>NUCLEOTIDE SEQUENCE [LARGE SCALE GENOMIC DNA]</scope>
    <source>
        <strain evidence="6 7">JCM 10879</strain>
    </source>
</reference>
<evidence type="ECO:0000256" key="3">
    <source>
        <dbReference type="ARBA" id="ARBA00022679"/>
    </source>
</evidence>
<evidence type="ECO:0000256" key="2">
    <source>
        <dbReference type="ARBA" id="ARBA00012438"/>
    </source>
</evidence>
<keyword evidence="7" id="KW-1185">Reference proteome</keyword>
<dbReference type="Gene3D" id="3.30.565.10">
    <property type="entry name" value="Histidine kinase-like ATPase, C-terminal domain"/>
    <property type="match status" value="1"/>
</dbReference>
<evidence type="ECO:0000259" key="5">
    <source>
        <dbReference type="PROSITE" id="PS50109"/>
    </source>
</evidence>
<evidence type="ECO:0000313" key="6">
    <source>
        <dbReference type="EMBL" id="EMA40011.1"/>
    </source>
</evidence>
<dbReference type="PANTHER" id="PTHR42878:SF15">
    <property type="entry name" value="BACTERIOPHYTOCHROME"/>
    <property type="match status" value="1"/>
</dbReference>
<dbReference type="InterPro" id="IPR050351">
    <property type="entry name" value="BphY/WalK/GraS-like"/>
</dbReference>
<dbReference type="InterPro" id="IPR036890">
    <property type="entry name" value="HATPase_C_sf"/>
</dbReference>
<name>M0M2W9_9EURY</name>
<organism evidence="6 7">
    <name type="scientific">Halobiforma nitratireducens JCM 10879</name>
    <dbReference type="NCBI Taxonomy" id="1227454"/>
    <lineage>
        <taxon>Archaea</taxon>
        <taxon>Methanobacteriati</taxon>
        <taxon>Methanobacteriota</taxon>
        <taxon>Stenosarchaea group</taxon>
        <taxon>Halobacteria</taxon>
        <taxon>Halobacteriales</taxon>
        <taxon>Natrialbaceae</taxon>
        <taxon>Halobiforma</taxon>
    </lineage>
</organism>
<dbReference type="SUPFAM" id="SSF55874">
    <property type="entry name" value="ATPase domain of HSP90 chaperone/DNA topoisomerase II/histidine kinase"/>
    <property type="match status" value="1"/>
</dbReference>
<dbReference type="PANTHER" id="PTHR42878">
    <property type="entry name" value="TWO-COMPONENT HISTIDINE KINASE"/>
    <property type="match status" value="1"/>
</dbReference>
<feature type="domain" description="Histidine kinase" evidence="5">
    <location>
        <begin position="1"/>
        <end position="52"/>
    </location>
</feature>
<protein>
    <recommendedName>
        <fullName evidence="2">histidine kinase</fullName>
        <ecNumber evidence="2">2.7.13.3</ecNumber>
    </recommendedName>
</protein>
<proteinExistence type="predicted"/>
<dbReference type="STRING" id="1227454.C446_07569"/>
<dbReference type="GO" id="GO:0000156">
    <property type="term" value="F:phosphorelay response regulator activity"/>
    <property type="evidence" value="ECO:0007669"/>
    <property type="project" value="TreeGrafter"/>
</dbReference>
<dbReference type="GO" id="GO:0007234">
    <property type="term" value="P:osmosensory signaling via phosphorelay pathway"/>
    <property type="evidence" value="ECO:0007669"/>
    <property type="project" value="TreeGrafter"/>
</dbReference>
<keyword evidence="3" id="KW-0808">Transferase</keyword>
<accession>M0M2W9</accession>
<comment type="caution">
    <text evidence="6">The sequence shown here is derived from an EMBL/GenBank/DDBJ whole genome shotgun (WGS) entry which is preliminary data.</text>
</comment>
<dbReference type="InterPro" id="IPR003594">
    <property type="entry name" value="HATPase_dom"/>
</dbReference>
<dbReference type="PROSITE" id="PS50109">
    <property type="entry name" value="HIS_KIN"/>
    <property type="match status" value="1"/>
</dbReference>
<dbReference type="Pfam" id="PF02518">
    <property type="entry name" value="HATPase_c"/>
    <property type="match status" value="1"/>
</dbReference>
<dbReference type="GO" id="GO:0030295">
    <property type="term" value="F:protein kinase activator activity"/>
    <property type="evidence" value="ECO:0007669"/>
    <property type="project" value="TreeGrafter"/>
</dbReference>
<evidence type="ECO:0000313" key="7">
    <source>
        <dbReference type="Proteomes" id="UP000011607"/>
    </source>
</evidence>
<dbReference type="eggNOG" id="arCOG02358">
    <property type="taxonomic scope" value="Archaea"/>
</dbReference>
<gene>
    <name evidence="6" type="ORF">C446_07569</name>
</gene>
<dbReference type="GO" id="GO:0004673">
    <property type="term" value="F:protein histidine kinase activity"/>
    <property type="evidence" value="ECO:0007669"/>
    <property type="project" value="UniProtKB-EC"/>
</dbReference>
<dbReference type="Proteomes" id="UP000011607">
    <property type="component" value="Unassembled WGS sequence"/>
</dbReference>